<dbReference type="Gene3D" id="3.90.1310.10">
    <property type="entry name" value="Penicillin-binding protein 2a (Domain 2)"/>
    <property type="match status" value="1"/>
</dbReference>
<evidence type="ECO:0000256" key="5">
    <source>
        <dbReference type="ARBA" id="ARBA00022519"/>
    </source>
</evidence>
<evidence type="ECO:0000256" key="3">
    <source>
        <dbReference type="ARBA" id="ARBA00007171"/>
    </source>
</evidence>
<evidence type="ECO:0000259" key="15">
    <source>
        <dbReference type="Pfam" id="PF00905"/>
    </source>
</evidence>
<dbReference type="PANTHER" id="PTHR30627">
    <property type="entry name" value="PEPTIDOGLYCAN D,D-TRANSPEPTIDASE"/>
    <property type="match status" value="1"/>
</dbReference>
<keyword evidence="8" id="KW-0378">Hydrolase</keyword>
<reference evidence="17 18" key="1">
    <citation type="submission" date="2020-07" db="EMBL/GenBank/DDBJ databases">
        <title>Sequencing the genomes of 1000 actinobacteria strains.</title>
        <authorList>
            <person name="Klenk H.-P."/>
        </authorList>
    </citation>
    <scope>NUCLEOTIDE SEQUENCE [LARGE SCALE GENOMIC DNA]</scope>
    <source>
        <strain evidence="17 18">DSM 19082</strain>
    </source>
</reference>
<accession>A0A852RDL7</accession>
<evidence type="ECO:0000259" key="16">
    <source>
        <dbReference type="Pfam" id="PF03717"/>
    </source>
</evidence>
<dbReference type="GO" id="GO:0009002">
    <property type="term" value="F:serine-type D-Ala-D-Ala carboxypeptidase activity"/>
    <property type="evidence" value="ECO:0007669"/>
    <property type="project" value="InterPro"/>
</dbReference>
<gene>
    <name evidence="17" type="ORF">BJ958_000075</name>
</gene>
<comment type="subcellular location">
    <subcellularLocation>
        <location evidence="2">Cell membrane</location>
    </subcellularLocation>
    <subcellularLocation>
        <location evidence="1">Membrane</location>
        <topology evidence="1">Single-pass membrane protein</topology>
    </subcellularLocation>
</comment>
<dbReference type="InterPro" id="IPR005311">
    <property type="entry name" value="PBP_dimer"/>
</dbReference>
<dbReference type="NCBIfam" id="TIGR03423">
    <property type="entry name" value="pbp2_mrdA"/>
    <property type="match status" value="1"/>
</dbReference>
<evidence type="ECO:0000256" key="1">
    <source>
        <dbReference type="ARBA" id="ARBA00004167"/>
    </source>
</evidence>
<organism evidence="17 18">
    <name type="scientific">Nocardioides kongjuensis</name>
    <dbReference type="NCBI Taxonomy" id="349522"/>
    <lineage>
        <taxon>Bacteria</taxon>
        <taxon>Bacillati</taxon>
        <taxon>Actinomycetota</taxon>
        <taxon>Actinomycetes</taxon>
        <taxon>Propionibacteriales</taxon>
        <taxon>Nocardioidaceae</taxon>
        <taxon>Nocardioides</taxon>
    </lineage>
</organism>
<dbReference type="GO" id="GO:0008360">
    <property type="term" value="P:regulation of cell shape"/>
    <property type="evidence" value="ECO:0007669"/>
    <property type="project" value="UniProtKB-KW"/>
</dbReference>
<dbReference type="InterPro" id="IPR036138">
    <property type="entry name" value="PBP_dimer_sf"/>
</dbReference>
<keyword evidence="7" id="KW-0812">Transmembrane</keyword>
<evidence type="ECO:0000313" key="18">
    <source>
        <dbReference type="Proteomes" id="UP000582231"/>
    </source>
</evidence>
<keyword evidence="9" id="KW-0133">Cell shape</keyword>
<keyword evidence="11" id="KW-1133">Transmembrane helix</keyword>
<evidence type="ECO:0000256" key="14">
    <source>
        <dbReference type="SAM" id="MobiDB-lite"/>
    </source>
</evidence>
<dbReference type="Proteomes" id="UP000582231">
    <property type="component" value="Unassembled WGS sequence"/>
</dbReference>
<evidence type="ECO:0000256" key="2">
    <source>
        <dbReference type="ARBA" id="ARBA00004236"/>
    </source>
</evidence>
<keyword evidence="5" id="KW-0997">Cell inner membrane</keyword>
<keyword evidence="13" id="KW-0961">Cell wall biogenesis/degradation</keyword>
<dbReference type="GO" id="GO:0005886">
    <property type="term" value="C:plasma membrane"/>
    <property type="evidence" value="ECO:0007669"/>
    <property type="project" value="UniProtKB-SubCell"/>
</dbReference>
<sequence length="717" mass="77381">MASSTTSAGASHRSRLRLIVIQTLVFSLLATLGARLYYLQVIAGERYQGKAASQSVREIVVQPQRGLIVDAMGRPLVTNRLTWVVSVDRTLIGKMSSADRAELLARTSDAIDVPVEEIAGKLLLCGDDGAVAGECWNGSPYQPVPVAQDVKEAAALRILEQPEDFPGVVVDRQSVRQYPAPYGINAAHVLGYLSPITKDELESAEDSGDSSVNGASVVGRAGVEKEYDEWLRGQPGYDQVAVDSKGRVREDVSGLEAQPGDTLVTSIDAKVQSVVEEQLAKMIATQRQTRDPVTKRNFEADSGAAVVMEARTGRIVAIASQPTYDPSVWVGGITDKQLKRLYSEAAGTPLLARSFQGQFAPGSTWKPFMTVGALTHGYAPSTTLPCSSAVQIGNRAFHNHESAAYGQITFARALEVSCNTFFFQVGMHFWQTLGSDPDDARAKDPLVEQAEKFGFGERTGVDLPGEASGRVADRRWKRKYYESMKDYYCGIAKKPQDTGPKGTSDFVYKFAREFCVEGWKYKITDAANFAIGQGDTIVTPLQLARGYAAISNGGTLWDPRVGKAIVSPDGKVIRQIEPKKERRLKIPASVLTYLDEALQGVALRGTMNWKLQGFPLDKVKIRAKTGSAEVYGKQSTGWVASYTKDYVVVMMMSQGGTGSGSTGDGIRAIWEALYGVDGDQVDPGKAAIPGVTPPAQLPTFGDDGSILPPARAKGSDQ</sequence>
<dbReference type="Pfam" id="PF03717">
    <property type="entry name" value="PBP_dimer"/>
    <property type="match status" value="1"/>
</dbReference>
<keyword evidence="4" id="KW-1003">Cell membrane</keyword>
<keyword evidence="6" id="KW-0645">Protease</keyword>
<name>A0A852RDL7_9ACTN</name>
<dbReference type="InterPro" id="IPR001460">
    <property type="entry name" value="PCN-bd_Tpept"/>
</dbReference>
<dbReference type="SUPFAM" id="SSF56601">
    <property type="entry name" value="beta-lactamase/transpeptidase-like"/>
    <property type="match status" value="1"/>
</dbReference>
<keyword evidence="10" id="KW-0573">Peptidoglycan synthesis</keyword>
<dbReference type="GO" id="GO:0008658">
    <property type="term" value="F:penicillin binding"/>
    <property type="evidence" value="ECO:0007669"/>
    <property type="project" value="InterPro"/>
</dbReference>
<keyword evidence="18" id="KW-1185">Reference proteome</keyword>
<feature type="region of interest" description="Disordered" evidence="14">
    <location>
        <begin position="689"/>
        <end position="717"/>
    </location>
</feature>
<evidence type="ECO:0000256" key="10">
    <source>
        <dbReference type="ARBA" id="ARBA00022984"/>
    </source>
</evidence>
<evidence type="ECO:0000256" key="6">
    <source>
        <dbReference type="ARBA" id="ARBA00022670"/>
    </source>
</evidence>
<evidence type="ECO:0000313" key="17">
    <source>
        <dbReference type="EMBL" id="NYD28529.1"/>
    </source>
</evidence>
<dbReference type="GO" id="GO:0006508">
    <property type="term" value="P:proteolysis"/>
    <property type="evidence" value="ECO:0007669"/>
    <property type="project" value="UniProtKB-KW"/>
</dbReference>
<evidence type="ECO:0000256" key="4">
    <source>
        <dbReference type="ARBA" id="ARBA00022475"/>
    </source>
</evidence>
<dbReference type="EMBL" id="JACCBF010000001">
    <property type="protein sequence ID" value="NYD28529.1"/>
    <property type="molecule type" value="Genomic_DNA"/>
</dbReference>
<comment type="similarity">
    <text evidence="3">Belongs to the transpeptidase family.</text>
</comment>
<comment type="caution">
    <text evidence="17">The sequence shown here is derived from an EMBL/GenBank/DDBJ whole genome shotgun (WGS) entry which is preliminary data.</text>
</comment>
<dbReference type="AlphaFoldDB" id="A0A852RDL7"/>
<dbReference type="GO" id="GO:0071972">
    <property type="term" value="F:peptidoglycan L,D-transpeptidase activity"/>
    <property type="evidence" value="ECO:0007669"/>
    <property type="project" value="TreeGrafter"/>
</dbReference>
<dbReference type="Pfam" id="PF00905">
    <property type="entry name" value="Transpeptidase"/>
    <property type="match status" value="1"/>
</dbReference>
<dbReference type="InterPro" id="IPR017790">
    <property type="entry name" value="Penicillin-binding_protein_2"/>
</dbReference>
<dbReference type="Gene3D" id="3.40.710.10">
    <property type="entry name" value="DD-peptidase/beta-lactamase superfamily"/>
    <property type="match status" value="1"/>
</dbReference>
<dbReference type="InterPro" id="IPR050515">
    <property type="entry name" value="Beta-lactam/transpept"/>
</dbReference>
<evidence type="ECO:0000256" key="8">
    <source>
        <dbReference type="ARBA" id="ARBA00022801"/>
    </source>
</evidence>
<dbReference type="SUPFAM" id="SSF56519">
    <property type="entry name" value="Penicillin binding protein dimerisation domain"/>
    <property type="match status" value="1"/>
</dbReference>
<keyword evidence="12" id="KW-0472">Membrane</keyword>
<dbReference type="PANTHER" id="PTHR30627:SF2">
    <property type="entry name" value="PEPTIDOGLYCAN D,D-TRANSPEPTIDASE MRDA"/>
    <property type="match status" value="1"/>
</dbReference>
<feature type="domain" description="Penicillin-binding protein dimerisation" evidence="16">
    <location>
        <begin position="61"/>
        <end position="250"/>
    </location>
</feature>
<evidence type="ECO:0000256" key="11">
    <source>
        <dbReference type="ARBA" id="ARBA00022989"/>
    </source>
</evidence>
<protein>
    <submittedName>
        <fullName evidence="17">Penicillin-binding protein 2</fullName>
    </submittedName>
</protein>
<dbReference type="InterPro" id="IPR012338">
    <property type="entry name" value="Beta-lactam/transpept-like"/>
</dbReference>
<dbReference type="GO" id="GO:0009252">
    <property type="term" value="P:peptidoglycan biosynthetic process"/>
    <property type="evidence" value="ECO:0007669"/>
    <property type="project" value="UniProtKB-KW"/>
</dbReference>
<evidence type="ECO:0000256" key="9">
    <source>
        <dbReference type="ARBA" id="ARBA00022960"/>
    </source>
</evidence>
<evidence type="ECO:0000256" key="13">
    <source>
        <dbReference type="ARBA" id="ARBA00023316"/>
    </source>
</evidence>
<dbReference type="RefSeq" id="WP_179724529.1">
    <property type="nucleotide sequence ID" value="NZ_BAABEF010000001.1"/>
</dbReference>
<evidence type="ECO:0000256" key="7">
    <source>
        <dbReference type="ARBA" id="ARBA00022692"/>
    </source>
</evidence>
<feature type="domain" description="Penicillin-binding protein transpeptidase" evidence="15">
    <location>
        <begin position="303"/>
        <end position="660"/>
    </location>
</feature>
<evidence type="ECO:0000256" key="12">
    <source>
        <dbReference type="ARBA" id="ARBA00023136"/>
    </source>
</evidence>
<proteinExistence type="inferred from homology"/>
<dbReference type="GO" id="GO:0071555">
    <property type="term" value="P:cell wall organization"/>
    <property type="evidence" value="ECO:0007669"/>
    <property type="project" value="UniProtKB-KW"/>
</dbReference>